<evidence type="ECO:0008006" key="3">
    <source>
        <dbReference type="Google" id="ProtNLM"/>
    </source>
</evidence>
<comment type="caution">
    <text evidence="1">The sequence shown here is derived from an EMBL/GenBank/DDBJ whole genome shotgun (WGS) entry which is preliminary data.</text>
</comment>
<evidence type="ECO:0000313" key="2">
    <source>
        <dbReference type="Proteomes" id="UP001633002"/>
    </source>
</evidence>
<keyword evidence="2" id="KW-1185">Reference proteome</keyword>
<name>A0ABD3G8B1_9MARC</name>
<dbReference type="Proteomes" id="UP001633002">
    <property type="component" value="Unassembled WGS sequence"/>
</dbReference>
<evidence type="ECO:0000313" key="1">
    <source>
        <dbReference type="EMBL" id="KAL3675203.1"/>
    </source>
</evidence>
<protein>
    <recommendedName>
        <fullName evidence="3">Reverse transcriptase domain-containing protein</fullName>
    </recommendedName>
</protein>
<proteinExistence type="predicted"/>
<sequence length="308" mass="35181">MVEVLEGSKGKSPLTTGAEARAWKHMAQRKGLIDAYMSAIITFGGVFTRQAFCEKFTEEQDHEDLIDLLKKAQEKLRKRDHEDARAWRLRSRSLWLKEGEAPTRYFCSQTKAKFARETIQALKNDEGVKTTAKKEGHTGTHQSSSGVFLRIPLRSSENLHGEGENSRQSRFYKQSYFTEGCEVGLPAGSYLFTFSTQVLMDMLQKAKNDSRIIGLRIREEDQLLHQLFADDMGITLQLNKQVFHETKKILANYEKASGARLNLSVMVIIDEVNTELQAITPMAKRLKDGEENLSRARAILNYWRTETK</sequence>
<dbReference type="EMBL" id="JBJQOH010000008">
    <property type="protein sequence ID" value="KAL3675203.1"/>
    <property type="molecule type" value="Genomic_DNA"/>
</dbReference>
<organism evidence="1 2">
    <name type="scientific">Riccia sorocarpa</name>
    <dbReference type="NCBI Taxonomy" id="122646"/>
    <lineage>
        <taxon>Eukaryota</taxon>
        <taxon>Viridiplantae</taxon>
        <taxon>Streptophyta</taxon>
        <taxon>Embryophyta</taxon>
        <taxon>Marchantiophyta</taxon>
        <taxon>Marchantiopsida</taxon>
        <taxon>Marchantiidae</taxon>
        <taxon>Marchantiales</taxon>
        <taxon>Ricciaceae</taxon>
        <taxon>Riccia</taxon>
    </lineage>
</organism>
<reference evidence="1 2" key="1">
    <citation type="submission" date="2024-09" db="EMBL/GenBank/DDBJ databases">
        <title>Chromosome-scale assembly of Riccia sorocarpa.</title>
        <authorList>
            <person name="Paukszto L."/>
        </authorList>
    </citation>
    <scope>NUCLEOTIDE SEQUENCE [LARGE SCALE GENOMIC DNA]</scope>
    <source>
        <strain evidence="1">LP-2024</strain>
        <tissue evidence="1">Aerial parts of the thallus</tissue>
    </source>
</reference>
<dbReference type="AlphaFoldDB" id="A0ABD3G8B1"/>
<gene>
    <name evidence="1" type="ORF">R1sor_025151</name>
</gene>
<accession>A0ABD3G8B1</accession>